<feature type="region of interest" description="Disordered" evidence="1">
    <location>
        <begin position="66"/>
        <end position="106"/>
    </location>
</feature>
<protein>
    <submittedName>
        <fullName evidence="2">Uncharacterized protein</fullName>
    </submittedName>
</protein>
<name>A0A4Y2BH01_ARAVE</name>
<organism evidence="2 3">
    <name type="scientific">Araneus ventricosus</name>
    <name type="common">Orbweaver spider</name>
    <name type="synonym">Epeira ventricosa</name>
    <dbReference type="NCBI Taxonomy" id="182803"/>
    <lineage>
        <taxon>Eukaryota</taxon>
        <taxon>Metazoa</taxon>
        <taxon>Ecdysozoa</taxon>
        <taxon>Arthropoda</taxon>
        <taxon>Chelicerata</taxon>
        <taxon>Arachnida</taxon>
        <taxon>Araneae</taxon>
        <taxon>Araneomorphae</taxon>
        <taxon>Entelegynae</taxon>
        <taxon>Araneoidea</taxon>
        <taxon>Araneidae</taxon>
        <taxon>Araneus</taxon>
    </lineage>
</organism>
<feature type="compositionally biased region" description="Polar residues" evidence="1">
    <location>
        <begin position="70"/>
        <end position="85"/>
    </location>
</feature>
<dbReference type="AlphaFoldDB" id="A0A4Y2BH01"/>
<evidence type="ECO:0000313" key="3">
    <source>
        <dbReference type="Proteomes" id="UP000499080"/>
    </source>
</evidence>
<evidence type="ECO:0000313" key="2">
    <source>
        <dbReference type="EMBL" id="GBL91328.1"/>
    </source>
</evidence>
<sequence length="106" mass="12493">MLRLLRYRWDFREKRFCVLRLADFALLRRMRTMYGRLDLHASGSEFKNPRRRLIDTERQASMAACGHSPHVSSNEGQSFAASITHSTDHVKASLRVKEKEEKREDE</sequence>
<dbReference type="Proteomes" id="UP000499080">
    <property type="component" value="Unassembled WGS sequence"/>
</dbReference>
<evidence type="ECO:0000256" key="1">
    <source>
        <dbReference type="SAM" id="MobiDB-lite"/>
    </source>
</evidence>
<gene>
    <name evidence="2" type="ORF">AVEN_203481_1</name>
</gene>
<proteinExistence type="predicted"/>
<accession>A0A4Y2BH01</accession>
<feature type="compositionally biased region" description="Basic and acidic residues" evidence="1">
    <location>
        <begin position="86"/>
        <end position="106"/>
    </location>
</feature>
<comment type="caution">
    <text evidence="2">The sequence shown here is derived from an EMBL/GenBank/DDBJ whole genome shotgun (WGS) entry which is preliminary data.</text>
</comment>
<dbReference type="EMBL" id="BGPR01000078">
    <property type="protein sequence ID" value="GBL91328.1"/>
    <property type="molecule type" value="Genomic_DNA"/>
</dbReference>
<reference evidence="2 3" key="1">
    <citation type="journal article" date="2019" name="Sci. Rep.">
        <title>Orb-weaving spider Araneus ventricosus genome elucidates the spidroin gene catalogue.</title>
        <authorList>
            <person name="Kono N."/>
            <person name="Nakamura H."/>
            <person name="Ohtoshi R."/>
            <person name="Moran D.A.P."/>
            <person name="Shinohara A."/>
            <person name="Yoshida Y."/>
            <person name="Fujiwara M."/>
            <person name="Mori M."/>
            <person name="Tomita M."/>
            <person name="Arakawa K."/>
        </authorList>
    </citation>
    <scope>NUCLEOTIDE SEQUENCE [LARGE SCALE GENOMIC DNA]</scope>
</reference>
<keyword evidence="3" id="KW-1185">Reference proteome</keyword>